<dbReference type="InterPro" id="IPR051026">
    <property type="entry name" value="PI/PC_transfer"/>
</dbReference>
<feature type="region of interest" description="Disordered" evidence="1">
    <location>
        <begin position="1"/>
        <end position="163"/>
    </location>
</feature>
<feature type="compositionally biased region" description="Low complexity" evidence="1">
    <location>
        <begin position="69"/>
        <end position="90"/>
    </location>
</feature>
<feature type="domain" description="CRAL-TRIO" evidence="2">
    <location>
        <begin position="278"/>
        <end position="439"/>
    </location>
</feature>
<evidence type="ECO:0000313" key="4">
    <source>
        <dbReference type="Proteomes" id="UP000324022"/>
    </source>
</evidence>
<gene>
    <name evidence="3" type="ORF">UTRI_04267</name>
</gene>
<dbReference type="SMART" id="SM00516">
    <property type="entry name" value="SEC14"/>
    <property type="match status" value="1"/>
</dbReference>
<dbReference type="InterPro" id="IPR011074">
    <property type="entry name" value="CRAL/TRIO_N_dom"/>
</dbReference>
<accession>A0A5C3EPL6</accession>
<dbReference type="SUPFAM" id="SSF52087">
    <property type="entry name" value="CRAL/TRIO domain"/>
    <property type="match status" value="1"/>
</dbReference>
<dbReference type="InterPro" id="IPR036273">
    <property type="entry name" value="CRAL/TRIO_N_dom_sf"/>
</dbReference>
<dbReference type="AlphaFoldDB" id="A0A5C3EPL6"/>
<feature type="compositionally biased region" description="Low complexity" evidence="1">
    <location>
        <begin position="1"/>
        <end position="57"/>
    </location>
</feature>
<reference evidence="3 4" key="1">
    <citation type="submission" date="2018-03" db="EMBL/GenBank/DDBJ databases">
        <authorList>
            <person name="Guldener U."/>
        </authorList>
    </citation>
    <scope>NUCLEOTIDE SEQUENCE [LARGE SCALE GENOMIC DNA]</scope>
    <source>
        <strain evidence="3 4">NBRC100155</strain>
    </source>
</reference>
<evidence type="ECO:0000256" key="1">
    <source>
        <dbReference type="SAM" id="MobiDB-lite"/>
    </source>
</evidence>
<dbReference type="PROSITE" id="PS50191">
    <property type="entry name" value="CRAL_TRIO"/>
    <property type="match status" value="1"/>
</dbReference>
<dbReference type="PANTHER" id="PTHR45657">
    <property type="entry name" value="CRAL-TRIO DOMAIN-CONTAINING PROTEIN YKL091C-RELATED"/>
    <property type="match status" value="1"/>
</dbReference>
<dbReference type="OrthoDB" id="1434354at2759"/>
<sequence>MPPPSMESTSTSSGASSGEPVTPPFNRNATWTATRPAATPDKDTLTPTPTTTATTPLSLRKRFASFTRSAGKSAAASLSAGSTPPTSSTPVQEGSPSIEKLNLHKGAGASTPKQSRPSSLHPPSAPVSRRASMSKSDDDVFTSYSSSSAQQQQPHKTAEEINDTDSPLQKVLLSPNANPLPGHPGNLTESQAKALHELTHLLRADKALANPDEASPPSYQETQLLRFLRARSFNVAAARTMYLKAEAWKAEIGLDRLVREFEFTERDQVASHGWCMYFHKTDKLGRPIFIQDLGNMDCNAVFKVTTPERVIQNFAVTLELAVRHRYEACSVSSGRWVDDNFMVVNLAGLGLGTFWSMKGQLQQLLSILDNNFPELSGRVQIINAPYMFSTIWSWVKGWLPTATVEKIDIAGGDYEERIWEYVDKKDWPKNLGGSCECDGQKGCRKSDLGPWDKRLVRTADL</sequence>
<dbReference type="CDD" id="cd00170">
    <property type="entry name" value="SEC14"/>
    <property type="match status" value="1"/>
</dbReference>
<proteinExistence type="predicted"/>
<evidence type="ECO:0000313" key="3">
    <source>
        <dbReference type="EMBL" id="SPO32523.1"/>
    </source>
</evidence>
<dbReference type="Gene3D" id="1.10.8.20">
    <property type="entry name" value="N-terminal domain of phosphatidylinositol transfer protein sec14p"/>
    <property type="match status" value="1"/>
</dbReference>
<dbReference type="Pfam" id="PF00650">
    <property type="entry name" value="CRAL_TRIO"/>
    <property type="match status" value="1"/>
</dbReference>
<name>A0A5C3EPL6_9BASI</name>
<dbReference type="PANTHER" id="PTHR45657:SF1">
    <property type="entry name" value="CRAL-TRIO DOMAIN-CONTAINING PROTEIN YKL091C-RELATED"/>
    <property type="match status" value="1"/>
</dbReference>
<protein>
    <submittedName>
        <fullName evidence="3">Related to SEC14 -phosphatidylinositol/phosphatidylcholine transfer protein</fullName>
    </submittedName>
</protein>
<keyword evidence="4" id="KW-1185">Reference proteome</keyword>
<dbReference type="Pfam" id="PF03765">
    <property type="entry name" value="CRAL_TRIO_N"/>
    <property type="match status" value="1"/>
</dbReference>
<dbReference type="Gene3D" id="3.40.525.10">
    <property type="entry name" value="CRAL-TRIO lipid binding domain"/>
    <property type="match status" value="1"/>
</dbReference>
<feature type="compositionally biased region" description="Low complexity" evidence="1">
    <location>
        <begin position="143"/>
        <end position="153"/>
    </location>
</feature>
<dbReference type="SUPFAM" id="SSF46938">
    <property type="entry name" value="CRAL/TRIO N-terminal domain"/>
    <property type="match status" value="1"/>
</dbReference>
<dbReference type="InterPro" id="IPR001251">
    <property type="entry name" value="CRAL-TRIO_dom"/>
</dbReference>
<evidence type="ECO:0000259" key="2">
    <source>
        <dbReference type="PROSITE" id="PS50191"/>
    </source>
</evidence>
<dbReference type="EMBL" id="OOIN01000047">
    <property type="protein sequence ID" value="SPO32523.1"/>
    <property type="molecule type" value="Genomic_DNA"/>
</dbReference>
<dbReference type="InterPro" id="IPR036865">
    <property type="entry name" value="CRAL-TRIO_dom_sf"/>
</dbReference>
<organism evidence="3 4">
    <name type="scientific">Ustilago trichophora</name>
    <dbReference type="NCBI Taxonomy" id="86804"/>
    <lineage>
        <taxon>Eukaryota</taxon>
        <taxon>Fungi</taxon>
        <taxon>Dikarya</taxon>
        <taxon>Basidiomycota</taxon>
        <taxon>Ustilaginomycotina</taxon>
        <taxon>Ustilaginomycetes</taxon>
        <taxon>Ustilaginales</taxon>
        <taxon>Ustilaginaceae</taxon>
        <taxon>Ustilago</taxon>
    </lineage>
</organism>
<dbReference type="SMART" id="SM01100">
    <property type="entry name" value="CRAL_TRIO_N"/>
    <property type="match status" value="1"/>
</dbReference>
<feature type="region of interest" description="Disordered" evidence="1">
    <location>
        <begin position="169"/>
        <end position="188"/>
    </location>
</feature>
<dbReference type="Proteomes" id="UP000324022">
    <property type="component" value="Unassembled WGS sequence"/>
</dbReference>